<evidence type="ECO:0000313" key="3">
    <source>
        <dbReference type="Proteomes" id="UP000010556"/>
    </source>
</evidence>
<feature type="region of interest" description="Disordered" evidence="1">
    <location>
        <begin position="33"/>
        <end position="59"/>
    </location>
</feature>
<dbReference type="EMBL" id="KB109554">
    <property type="protein sequence ID" value="ELK28121.1"/>
    <property type="molecule type" value="Genomic_DNA"/>
</dbReference>
<gene>
    <name evidence="2" type="ORF">MDA_GLEAN10013858</name>
</gene>
<sequence>MPVSVKLPIHPVDEPVTEFDGHSAGSFCKFWSTPQPRGVGNPEKLSADPGKLAKAPGQHTQPQAFTYSAANASTSNGPLPTDSMAIVRPSLATLDHPCGDPLGSWVSGAAYRNSEGPFFSSMTLWGLAMKTLQNEGELDQ</sequence>
<name>L5LPU8_MYODS</name>
<dbReference type="AlphaFoldDB" id="L5LPU8"/>
<dbReference type="Proteomes" id="UP000010556">
    <property type="component" value="Unassembled WGS sequence"/>
</dbReference>
<evidence type="ECO:0000313" key="2">
    <source>
        <dbReference type="EMBL" id="ELK28121.1"/>
    </source>
</evidence>
<reference evidence="3" key="1">
    <citation type="journal article" date="2013" name="Science">
        <title>Comparative analysis of bat genomes provides insight into the evolution of flight and immunity.</title>
        <authorList>
            <person name="Zhang G."/>
            <person name="Cowled C."/>
            <person name="Shi Z."/>
            <person name="Huang Z."/>
            <person name="Bishop-Lilly K.A."/>
            <person name="Fang X."/>
            <person name="Wynne J.W."/>
            <person name="Xiong Z."/>
            <person name="Baker M.L."/>
            <person name="Zhao W."/>
            <person name="Tachedjian M."/>
            <person name="Zhu Y."/>
            <person name="Zhou P."/>
            <person name="Jiang X."/>
            <person name="Ng J."/>
            <person name="Yang L."/>
            <person name="Wu L."/>
            <person name="Xiao J."/>
            <person name="Feng Y."/>
            <person name="Chen Y."/>
            <person name="Sun X."/>
            <person name="Zhang Y."/>
            <person name="Marsh G.A."/>
            <person name="Crameri G."/>
            <person name="Broder C.C."/>
            <person name="Frey K.G."/>
            <person name="Wang L.F."/>
            <person name="Wang J."/>
        </authorList>
    </citation>
    <scope>NUCLEOTIDE SEQUENCE [LARGE SCALE GENOMIC DNA]</scope>
</reference>
<keyword evidence="3" id="KW-1185">Reference proteome</keyword>
<evidence type="ECO:0000256" key="1">
    <source>
        <dbReference type="SAM" id="MobiDB-lite"/>
    </source>
</evidence>
<protein>
    <submittedName>
        <fullName evidence="2">Zinc finger and BTB domain-containing protein 49</fullName>
    </submittedName>
</protein>
<organism evidence="2 3">
    <name type="scientific">Myotis davidii</name>
    <name type="common">David's myotis</name>
    <dbReference type="NCBI Taxonomy" id="225400"/>
    <lineage>
        <taxon>Eukaryota</taxon>
        <taxon>Metazoa</taxon>
        <taxon>Chordata</taxon>
        <taxon>Craniata</taxon>
        <taxon>Vertebrata</taxon>
        <taxon>Euteleostomi</taxon>
        <taxon>Mammalia</taxon>
        <taxon>Eutheria</taxon>
        <taxon>Laurasiatheria</taxon>
        <taxon>Chiroptera</taxon>
        <taxon>Yangochiroptera</taxon>
        <taxon>Vespertilionidae</taxon>
        <taxon>Myotis</taxon>
    </lineage>
</organism>
<accession>L5LPU8</accession>
<proteinExistence type="predicted"/>